<evidence type="ECO:0000313" key="1">
    <source>
        <dbReference type="EMBL" id="EGF20311.1"/>
    </source>
</evidence>
<dbReference type="EMBL" id="AFBE01000001">
    <property type="protein sequence ID" value="EGF20311.1"/>
    <property type="molecule type" value="Genomic_DNA"/>
</dbReference>
<organism evidence="1 2">
    <name type="scientific">Streptococcus sanguinis SK408</name>
    <dbReference type="NCBI Taxonomy" id="888818"/>
    <lineage>
        <taxon>Bacteria</taxon>
        <taxon>Bacillati</taxon>
        <taxon>Bacillota</taxon>
        <taxon>Bacilli</taxon>
        <taxon>Lactobacillales</taxon>
        <taxon>Streptococcaceae</taxon>
        <taxon>Streptococcus</taxon>
    </lineage>
</organism>
<dbReference type="Proteomes" id="UP000004826">
    <property type="component" value="Unassembled WGS sequence"/>
</dbReference>
<protein>
    <submittedName>
        <fullName evidence="1">Uncharacterized protein</fullName>
    </submittedName>
</protein>
<comment type="caution">
    <text evidence="1">The sequence shown here is derived from an EMBL/GenBank/DDBJ whole genome shotgun (WGS) entry which is preliminary data.</text>
</comment>
<proteinExistence type="predicted"/>
<reference evidence="1 2" key="1">
    <citation type="submission" date="2011-02" db="EMBL/GenBank/DDBJ databases">
        <authorList>
            <person name="Muzny D."/>
            <person name="Qin X."/>
            <person name="Deng J."/>
            <person name="Jiang H."/>
            <person name="Liu Y."/>
            <person name="Qu J."/>
            <person name="Song X.-Z."/>
            <person name="Zhang L."/>
            <person name="Thornton R."/>
            <person name="Coyle M."/>
            <person name="Francisco L."/>
            <person name="Jackson L."/>
            <person name="Javaid M."/>
            <person name="Korchina V."/>
            <person name="Kovar C."/>
            <person name="Mata R."/>
            <person name="Mathew T."/>
            <person name="Ngo R."/>
            <person name="Nguyen L."/>
            <person name="Nguyen N."/>
            <person name="Okwuonu G."/>
            <person name="Ongeri F."/>
            <person name="Pham C."/>
            <person name="Simmons D."/>
            <person name="Wilczek-Boney K."/>
            <person name="Hale W."/>
            <person name="Jakkamsetti A."/>
            <person name="Pham P."/>
            <person name="Ruth R."/>
            <person name="San Lucas F."/>
            <person name="Warren J."/>
            <person name="Zhang J."/>
            <person name="Zhao Z."/>
            <person name="Zhou C."/>
            <person name="Zhu D."/>
            <person name="Lee S."/>
            <person name="Bess C."/>
            <person name="Blankenburg K."/>
            <person name="Forbes L."/>
            <person name="Fu Q."/>
            <person name="Gubbala S."/>
            <person name="Hirani K."/>
            <person name="Jayaseelan J.C."/>
            <person name="Lara F."/>
            <person name="Munidasa M."/>
            <person name="Palculict T."/>
            <person name="Patil S."/>
            <person name="Pu L.-L."/>
            <person name="Saada N."/>
            <person name="Tang L."/>
            <person name="Weissenberger G."/>
            <person name="Zhu Y."/>
            <person name="Hemphill L."/>
            <person name="Shang Y."/>
            <person name="Youmans B."/>
            <person name="Ayvaz T."/>
            <person name="Ross M."/>
            <person name="Santibanez J."/>
            <person name="Aqrawi P."/>
            <person name="Gross S."/>
            <person name="Joshi V."/>
            <person name="Fowler G."/>
            <person name="Nazareth L."/>
            <person name="Reid J."/>
            <person name="Worley K."/>
            <person name="Petrosino J."/>
            <person name="Highlander S."/>
            <person name="Gibbs R."/>
        </authorList>
    </citation>
    <scope>NUCLEOTIDE SEQUENCE [LARGE SCALE GENOMIC DNA]</scope>
    <source>
        <strain evidence="1 2">SK408</strain>
    </source>
</reference>
<evidence type="ECO:0000313" key="2">
    <source>
        <dbReference type="Proteomes" id="UP000004826"/>
    </source>
</evidence>
<dbReference type="RefSeq" id="WP_002917083.1">
    <property type="nucleotide sequence ID" value="NZ_GL878559.1"/>
</dbReference>
<dbReference type="AlphaFoldDB" id="F2CBY3"/>
<name>F2CBY3_STRSA</name>
<sequence>MFKWVRDELGELAESYNKPYTITITNVDNKPAKFEAQVVDR</sequence>
<gene>
    <name evidence="1" type="ORF">HMPREF9391_0420</name>
</gene>
<dbReference type="HOGENOM" id="CLU_3277510_0_0_9"/>
<accession>F2CBY3</accession>
<dbReference type="PATRIC" id="fig|888818.3.peg.412"/>